<comment type="caution">
    <text evidence="1">The sequence shown here is derived from an EMBL/GenBank/DDBJ whole genome shotgun (WGS) entry which is preliminary data.</text>
</comment>
<evidence type="ECO:0000313" key="2">
    <source>
        <dbReference type="Proteomes" id="UP000235965"/>
    </source>
</evidence>
<gene>
    <name evidence="1" type="ORF">B7P43_G12164</name>
</gene>
<dbReference type="EMBL" id="NEVH01011202">
    <property type="protein sequence ID" value="PNF31785.1"/>
    <property type="molecule type" value="Genomic_DNA"/>
</dbReference>
<dbReference type="AlphaFoldDB" id="A0A2J7QT85"/>
<proteinExistence type="predicted"/>
<dbReference type="InParanoid" id="A0A2J7QT85"/>
<dbReference type="Proteomes" id="UP000235965">
    <property type="component" value="Unassembled WGS sequence"/>
</dbReference>
<name>A0A2J7QT85_9NEOP</name>
<sequence>MVISRSIAFLTMSSLVSNRVPFSSISSWEIAKRHTEPCRGSREPDEPQGCCVWRRKSESDVQNGRVRYHDGAAKFLLPTDPVICTAQHHEGDEGPPGSIPF</sequence>
<reference evidence="1 2" key="1">
    <citation type="submission" date="2017-12" db="EMBL/GenBank/DDBJ databases">
        <title>Hemimetabolous genomes reveal molecular basis of termite eusociality.</title>
        <authorList>
            <person name="Harrison M.C."/>
            <person name="Jongepier E."/>
            <person name="Robertson H.M."/>
            <person name="Arning N."/>
            <person name="Bitard-Feildel T."/>
            <person name="Chao H."/>
            <person name="Childers C.P."/>
            <person name="Dinh H."/>
            <person name="Doddapaneni H."/>
            <person name="Dugan S."/>
            <person name="Gowin J."/>
            <person name="Greiner C."/>
            <person name="Han Y."/>
            <person name="Hu H."/>
            <person name="Hughes D.S.T."/>
            <person name="Huylmans A.-K."/>
            <person name="Kemena C."/>
            <person name="Kremer L.P.M."/>
            <person name="Lee S.L."/>
            <person name="Lopez-Ezquerra A."/>
            <person name="Mallet L."/>
            <person name="Monroy-Kuhn J.M."/>
            <person name="Moser A."/>
            <person name="Murali S.C."/>
            <person name="Muzny D.M."/>
            <person name="Otani S."/>
            <person name="Piulachs M.-D."/>
            <person name="Poelchau M."/>
            <person name="Qu J."/>
            <person name="Schaub F."/>
            <person name="Wada-Katsumata A."/>
            <person name="Worley K.C."/>
            <person name="Xie Q."/>
            <person name="Ylla G."/>
            <person name="Poulsen M."/>
            <person name="Gibbs R.A."/>
            <person name="Schal C."/>
            <person name="Richards S."/>
            <person name="Belles X."/>
            <person name="Korb J."/>
            <person name="Bornberg-Bauer E."/>
        </authorList>
    </citation>
    <scope>NUCLEOTIDE SEQUENCE [LARGE SCALE GENOMIC DNA]</scope>
    <source>
        <tissue evidence="1">Whole body</tissue>
    </source>
</reference>
<accession>A0A2J7QT85</accession>
<protein>
    <submittedName>
        <fullName evidence="1">Uncharacterized protein</fullName>
    </submittedName>
</protein>
<organism evidence="1 2">
    <name type="scientific">Cryptotermes secundus</name>
    <dbReference type="NCBI Taxonomy" id="105785"/>
    <lineage>
        <taxon>Eukaryota</taxon>
        <taxon>Metazoa</taxon>
        <taxon>Ecdysozoa</taxon>
        <taxon>Arthropoda</taxon>
        <taxon>Hexapoda</taxon>
        <taxon>Insecta</taxon>
        <taxon>Pterygota</taxon>
        <taxon>Neoptera</taxon>
        <taxon>Polyneoptera</taxon>
        <taxon>Dictyoptera</taxon>
        <taxon>Blattodea</taxon>
        <taxon>Blattoidea</taxon>
        <taxon>Termitoidae</taxon>
        <taxon>Kalotermitidae</taxon>
        <taxon>Cryptotermitinae</taxon>
        <taxon>Cryptotermes</taxon>
    </lineage>
</organism>
<evidence type="ECO:0000313" key="1">
    <source>
        <dbReference type="EMBL" id="PNF31785.1"/>
    </source>
</evidence>
<keyword evidence="2" id="KW-1185">Reference proteome</keyword>